<dbReference type="EMBL" id="CABVLZ010000002">
    <property type="protein sequence ID" value="VVU94925.1"/>
    <property type="molecule type" value="Genomic_DNA"/>
</dbReference>
<gene>
    <name evidence="1" type="ORF">CPAV1605_650</name>
</gene>
<dbReference type="InterPro" id="IPR045617">
    <property type="entry name" value="DUF6445"/>
</dbReference>
<protein>
    <recommendedName>
        <fullName evidence="2">Prolyl 4-hydroxylase alpha subunit Fe(2+) 2OG dioxygenase domain-containing protein</fullName>
    </recommendedName>
</protein>
<evidence type="ECO:0000313" key="1">
    <source>
        <dbReference type="EMBL" id="VVU94925.1"/>
    </source>
</evidence>
<dbReference type="AlphaFoldDB" id="A0A5E8CLI9"/>
<reference evidence="1" key="1">
    <citation type="submission" date="2019-09" db="EMBL/GenBank/DDBJ databases">
        <authorList>
            <person name="Needham M D."/>
        </authorList>
    </citation>
    <scope>NUCLEOTIDE SEQUENCE</scope>
</reference>
<organism evidence="1">
    <name type="scientific">seawater metagenome</name>
    <dbReference type="NCBI Taxonomy" id="1561972"/>
    <lineage>
        <taxon>unclassified sequences</taxon>
        <taxon>metagenomes</taxon>
        <taxon>ecological metagenomes</taxon>
    </lineage>
</organism>
<dbReference type="Pfam" id="PF20043">
    <property type="entry name" value="DUF6445"/>
    <property type="match status" value="1"/>
</dbReference>
<proteinExistence type="predicted"/>
<evidence type="ECO:0008006" key="2">
    <source>
        <dbReference type="Google" id="ProtNLM"/>
    </source>
</evidence>
<name>A0A5E8CLI9_9ZZZZ</name>
<sequence>MKLSINIIFTILCIILFIALLKKDIFGSTTWRYRIFDLNSKKKITKIANDIWVVDNFYLRPDLIIEFYKNRFYNQRKALYSTKYYNPELIKFKELIEFLESLILKQISYSQWNDHVFTNSNGFFQYILKDNQVSLHTDTATNYGIVVYLDKNPILNKGTSFYKHKKSGDEIRNIKKEYEVWEEGENPQFDKWQKIYSVNNYFNRAVIFNSQRFHCSDGGYGDNKYNSRFFQTYFFNTI</sequence>
<accession>A0A5E8CLI9</accession>